<protein>
    <submittedName>
        <fullName evidence="1">Uncharacterized protein</fullName>
    </submittedName>
</protein>
<reference evidence="1" key="1">
    <citation type="journal article" date="2015" name="Environ. Microbiol.">
        <title>Pressure adaptation is linked to thermal adaptation in salt-saturated marine habitats.</title>
        <authorList>
            <consortium name="The MAMBA Consortium"/>
            <person name="Alcaide M."/>
            <person name="Stogios P.J."/>
            <person name="Lafraya A."/>
            <person name="Tchigvintsev A."/>
            <person name="Flick R."/>
            <person name="Bargiela R."/>
            <person name="Chernikova T.N."/>
            <person name="Reva O.N."/>
            <person name="Hai T."/>
            <person name="Leggewie C.C."/>
            <person name="Katzke N."/>
            <person name="La Cono V."/>
            <person name="Matesanz R."/>
            <person name="Jebbar M."/>
            <person name="Jaeger K.E."/>
            <person name="Yakimov M.M."/>
            <person name="Yakunin A.F."/>
            <person name="Golyshin P.N."/>
            <person name="Golyshina O.V."/>
            <person name="Savchenko A."/>
            <person name="Ferrer M."/>
        </authorList>
    </citation>
    <scope>NUCLEOTIDE SEQUENCE</scope>
</reference>
<accession>A0A0B5KH01</accession>
<sequence length="282" mass="33872">MNKYVKLYGRKIDYYASLEDPKKSVLVFEELKKYQNIDGGFGHGLEIDIQAPISNMPSTDVAIKYINKLPPSNELELMIDGMIRYYEAMFNPEEHRWYMVEQEVDQYPRAIWWNYEGRTSFGVLNPTPEILGFLYLHKDKVKTINLENEISLMVERIKQQLSLSKGFHDVLSVLRFYRDVPYIRHDIYDVLYRKTQEFLKNQEGDYYLRAHQVALISSEFVLENQLKKDIEKLKEELEKNGYIMCPWQWYQYEEDFKRVKPYWNAFLTTEAKEAINKYEEEN</sequence>
<name>A0A0B5KH01_9FIRM</name>
<dbReference type="AlphaFoldDB" id="A0A0B5KH01"/>
<proteinExistence type="predicted"/>
<evidence type="ECO:0000313" key="1">
    <source>
        <dbReference type="EMBL" id="AJG37955.1"/>
    </source>
</evidence>
<organism evidence="1">
    <name type="scientific">Firmicutes bacterium enrichment culture clone fosmid MGS-M2</name>
    <dbReference type="NCBI Taxonomy" id="1549349"/>
    <lineage>
        <taxon>Bacteria</taxon>
        <taxon>Bacillati</taxon>
        <taxon>Bacillota</taxon>
        <taxon>environmental samples</taxon>
    </lineage>
</organism>
<dbReference type="EMBL" id="KF831415">
    <property type="protein sequence ID" value="AJG37955.1"/>
    <property type="molecule type" value="Genomic_DNA"/>
</dbReference>